<feature type="region of interest" description="Disordered" evidence="1">
    <location>
        <begin position="174"/>
        <end position="243"/>
    </location>
</feature>
<evidence type="ECO:0000313" key="2">
    <source>
        <dbReference type="EMBL" id="KAJ4337232.1"/>
    </source>
</evidence>
<comment type="caution">
    <text evidence="2">The sequence shown here is derived from an EMBL/GenBank/DDBJ whole genome shotgun (WGS) entry which is preliminary data.</text>
</comment>
<proteinExistence type="predicted"/>
<protein>
    <submittedName>
        <fullName evidence="2">Uncharacterized protein</fullName>
    </submittedName>
</protein>
<sequence length="535" mass="58535">MSNSATFWAAKSNDVKSSPASAQVADRLSARVTPKPNGMLLKGTTNGVKKSNWADSDDEDDFTASFNLSGRVKELEKNVTARDARITELTVAGQDKDARITELESALEGQKQSLSALQNAADAASVQVEGLQQEKHKKLLYVEKLVAEVDEKDRRITALETEVDEQYAKIAELGAEDRSTQASSHSLAPATEPATTPAKVEAEHELTETNEDAASGGQTAVKPSATDTNTPVSPSAKVARSEAAGPAANLSAFPVFATPTTVKHAAPPPPAPKLKMPVDLSMFAKKPATKIVTPKKKLETTSHEAAKDGPAPIIDPTSDIRTKRREERVLFANGPKVQVKLGDKLLATLPRYILMHTSHKAFRYFTDRPDANTFVLPAGSIDEHAAKAHLEWMKEMTYQGRVYSVTLHSDEKFDDKNLQICRAARVLGLNNMYVGHFTKIFCDRIRSNTASYEFLNKIATLAYPENDPLYDCLANNLANLHARNASKNPAEFETLLNKHTTLKARVEKIEERIRRKQEGAKAPKAPNVVHVGKKL</sequence>
<organism evidence="2 3">
    <name type="scientific">Didymella glomerata</name>
    <dbReference type="NCBI Taxonomy" id="749621"/>
    <lineage>
        <taxon>Eukaryota</taxon>
        <taxon>Fungi</taxon>
        <taxon>Dikarya</taxon>
        <taxon>Ascomycota</taxon>
        <taxon>Pezizomycotina</taxon>
        <taxon>Dothideomycetes</taxon>
        <taxon>Pleosporomycetidae</taxon>
        <taxon>Pleosporales</taxon>
        <taxon>Pleosporineae</taxon>
        <taxon>Didymellaceae</taxon>
        <taxon>Didymella</taxon>
    </lineage>
</organism>
<keyword evidence="3" id="KW-1185">Reference proteome</keyword>
<reference evidence="2" key="1">
    <citation type="submission" date="2022-10" db="EMBL/GenBank/DDBJ databases">
        <title>Tapping the CABI collections for fungal endophytes: first genome assemblies for Collariella, Neodidymelliopsis, Ascochyta clinopodiicola, Didymella pomorum, Didymosphaeria variabile, Neocosmospora piperis and Neocucurbitaria cava.</title>
        <authorList>
            <person name="Hill R."/>
        </authorList>
    </citation>
    <scope>NUCLEOTIDE SEQUENCE</scope>
    <source>
        <strain evidence="2">IMI 360193</strain>
    </source>
</reference>
<dbReference type="EMBL" id="JAPEUV010000041">
    <property type="protein sequence ID" value="KAJ4337232.1"/>
    <property type="molecule type" value="Genomic_DNA"/>
</dbReference>
<gene>
    <name evidence="2" type="ORF">N0V87_004905</name>
</gene>
<feature type="compositionally biased region" description="Low complexity" evidence="1">
    <location>
        <begin position="188"/>
        <end position="199"/>
    </location>
</feature>
<dbReference type="OrthoDB" id="3776185at2759"/>
<evidence type="ECO:0000313" key="3">
    <source>
        <dbReference type="Proteomes" id="UP001140562"/>
    </source>
</evidence>
<feature type="region of interest" description="Disordered" evidence="1">
    <location>
        <begin position="516"/>
        <end position="535"/>
    </location>
</feature>
<feature type="compositionally biased region" description="Basic and acidic residues" evidence="1">
    <location>
        <begin position="296"/>
        <end position="307"/>
    </location>
</feature>
<feature type="region of interest" description="Disordered" evidence="1">
    <location>
        <begin position="1"/>
        <end position="60"/>
    </location>
</feature>
<feature type="region of interest" description="Disordered" evidence="1">
    <location>
        <begin position="295"/>
        <end position="317"/>
    </location>
</feature>
<accession>A0A9W8X049</accession>
<evidence type="ECO:0000256" key="1">
    <source>
        <dbReference type="SAM" id="MobiDB-lite"/>
    </source>
</evidence>
<dbReference type="Proteomes" id="UP001140562">
    <property type="component" value="Unassembled WGS sequence"/>
</dbReference>
<dbReference type="AlphaFoldDB" id="A0A9W8X049"/>
<name>A0A9W8X049_9PLEO</name>
<dbReference type="Gene3D" id="1.20.5.340">
    <property type="match status" value="1"/>
</dbReference>